<sequence>MWPSLFQRLQQTRATRARESTVDRGGQAEHVRPTAEGFVASTLEDNEAPTAEAGNRMSPTTAAAAFTPGGLEHAVTPSREADVPVLRTSPGADSDQPGAPARVSHRSTPFQPTEDGSATEDMSERLDSDISAAAAVCLGENSSRSVVETTAFDLTGQAPPRTRYTGHTSRFVEVVNKKPPAAVKDAIASFPEMPGLKLKPPSEKETSYIYKWGLRVEVVENGSPTEPADAKAQISRFPTIGPRNQQVTSRQSTT</sequence>
<gene>
    <name evidence="2" type="ORF">PHYSODRAFT_293071</name>
</gene>
<accession>G4YFF3</accession>
<evidence type="ECO:0000313" key="3">
    <source>
        <dbReference type="Proteomes" id="UP000002640"/>
    </source>
</evidence>
<reference evidence="2 3" key="1">
    <citation type="journal article" date="2006" name="Science">
        <title>Phytophthora genome sequences uncover evolutionary origins and mechanisms of pathogenesis.</title>
        <authorList>
            <person name="Tyler B.M."/>
            <person name="Tripathy S."/>
            <person name="Zhang X."/>
            <person name="Dehal P."/>
            <person name="Jiang R.H."/>
            <person name="Aerts A."/>
            <person name="Arredondo F.D."/>
            <person name="Baxter L."/>
            <person name="Bensasson D."/>
            <person name="Beynon J.L."/>
            <person name="Chapman J."/>
            <person name="Damasceno C.M."/>
            <person name="Dorrance A.E."/>
            <person name="Dou D."/>
            <person name="Dickerman A.W."/>
            <person name="Dubchak I.L."/>
            <person name="Garbelotto M."/>
            <person name="Gijzen M."/>
            <person name="Gordon S.G."/>
            <person name="Govers F."/>
            <person name="Grunwald N.J."/>
            <person name="Huang W."/>
            <person name="Ivors K.L."/>
            <person name="Jones R.W."/>
            <person name="Kamoun S."/>
            <person name="Krampis K."/>
            <person name="Lamour K.H."/>
            <person name="Lee M.K."/>
            <person name="McDonald W.H."/>
            <person name="Medina M."/>
            <person name="Meijer H.J."/>
            <person name="Nordberg E.K."/>
            <person name="Maclean D.J."/>
            <person name="Ospina-Giraldo M.D."/>
            <person name="Morris P.F."/>
            <person name="Phuntumart V."/>
            <person name="Putnam N.H."/>
            <person name="Rash S."/>
            <person name="Rose J.K."/>
            <person name="Sakihama Y."/>
            <person name="Salamov A.A."/>
            <person name="Savidor A."/>
            <person name="Scheuring C.F."/>
            <person name="Smith B.M."/>
            <person name="Sobral B.W."/>
            <person name="Terry A."/>
            <person name="Torto-Alalibo T.A."/>
            <person name="Win J."/>
            <person name="Xu Z."/>
            <person name="Zhang H."/>
            <person name="Grigoriev I.V."/>
            <person name="Rokhsar D.S."/>
            <person name="Boore J.L."/>
        </authorList>
    </citation>
    <scope>NUCLEOTIDE SEQUENCE [LARGE SCALE GENOMIC DNA]</scope>
    <source>
        <strain evidence="2 3">P6497</strain>
    </source>
</reference>
<organism evidence="2 3">
    <name type="scientific">Phytophthora sojae (strain P6497)</name>
    <name type="common">Soybean stem and root rot agent</name>
    <name type="synonym">Phytophthora megasperma f. sp. glycines</name>
    <dbReference type="NCBI Taxonomy" id="1094619"/>
    <lineage>
        <taxon>Eukaryota</taxon>
        <taxon>Sar</taxon>
        <taxon>Stramenopiles</taxon>
        <taxon>Oomycota</taxon>
        <taxon>Peronosporomycetes</taxon>
        <taxon>Peronosporales</taxon>
        <taxon>Peronosporaceae</taxon>
        <taxon>Phytophthora</taxon>
    </lineage>
</organism>
<name>G4YFF3_PHYSP</name>
<dbReference type="AlphaFoldDB" id="G4YFF3"/>
<feature type="region of interest" description="Disordered" evidence="1">
    <location>
        <begin position="84"/>
        <end position="125"/>
    </location>
</feature>
<feature type="compositionally biased region" description="Basic and acidic residues" evidence="1">
    <location>
        <begin position="16"/>
        <end position="33"/>
    </location>
</feature>
<feature type="region of interest" description="Disordered" evidence="1">
    <location>
        <begin position="223"/>
        <end position="254"/>
    </location>
</feature>
<feature type="compositionally biased region" description="Polar residues" evidence="1">
    <location>
        <begin position="242"/>
        <end position="254"/>
    </location>
</feature>
<dbReference type="RefSeq" id="XP_009514213.1">
    <property type="nucleotide sequence ID" value="XM_009515918.1"/>
</dbReference>
<evidence type="ECO:0000313" key="2">
    <source>
        <dbReference type="EMBL" id="EGZ26938.1"/>
    </source>
</evidence>
<protein>
    <submittedName>
        <fullName evidence="2">Uncharacterized protein</fullName>
    </submittedName>
</protein>
<keyword evidence="3" id="KW-1185">Reference proteome</keyword>
<feature type="region of interest" description="Disordered" evidence="1">
    <location>
        <begin position="1"/>
        <end position="42"/>
    </location>
</feature>
<evidence type="ECO:0000256" key="1">
    <source>
        <dbReference type="SAM" id="MobiDB-lite"/>
    </source>
</evidence>
<dbReference type="InParanoid" id="G4YFF3"/>
<dbReference type="EMBL" id="JH159151">
    <property type="protein sequence ID" value="EGZ26938.1"/>
    <property type="molecule type" value="Genomic_DNA"/>
</dbReference>
<feature type="compositionally biased region" description="Polar residues" evidence="1">
    <location>
        <begin position="106"/>
        <end position="116"/>
    </location>
</feature>
<dbReference type="GeneID" id="20640937"/>
<proteinExistence type="predicted"/>
<dbReference type="KEGG" id="psoj:PHYSODRAFT_293071"/>
<dbReference type="Proteomes" id="UP000002640">
    <property type="component" value="Unassembled WGS sequence"/>
</dbReference>